<evidence type="ECO:0000256" key="10">
    <source>
        <dbReference type="SAM" id="MobiDB-lite"/>
    </source>
</evidence>
<evidence type="ECO:0000313" key="14">
    <source>
        <dbReference type="Proteomes" id="UP000036951"/>
    </source>
</evidence>
<keyword evidence="8 11" id="KW-1133">Transmembrane helix</keyword>
<comment type="similarity">
    <text evidence="2">Belongs to the TonB family.</text>
</comment>
<keyword evidence="4" id="KW-1003">Cell membrane</keyword>
<dbReference type="EMBL" id="LFQU01000001">
    <property type="protein sequence ID" value="KOO69826.1"/>
    <property type="molecule type" value="Genomic_DNA"/>
</dbReference>
<dbReference type="Proteomes" id="UP000036951">
    <property type="component" value="Unassembled WGS sequence"/>
</dbReference>
<dbReference type="GO" id="GO:0055085">
    <property type="term" value="P:transmembrane transport"/>
    <property type="evidence" value="ECO:0007669"/>
    <property type="project" value="InterPro"/>
</dbReference>
<keyword evidence="3" id="KW-0813">Transport</keyword>
<dbReference type="GO" id="GO:0098797">
    <property type="term" value="C:plasma membrane protein complex"/>
    <property type="evidence" value="ECO:0007669"/>
    <property type="project" value="TreeGrafter"/>
</dbReference>
<evidence type="ECO:0000256" key="7">
    <source>
        <dbReference type="ARBA" id="ARBA00022927"/>
    </source>
</evidence>
<keyword evidence="6 11" id="KW-0812">Transmembrane</keyword>
<sequence length="239" mass="26255">MELKKSYKADLEHQRASGFLLGLIVVLSLFLVCLEFTTSSPSTDVADDILDDVSQDIEMMPVLQQKNMIAAPQVAPKAAVPEKMKVVDEQVADVVEQHDGTDTDNDAQAGAAGSSEAAESQTAALSPVAVDEDDNPLNFQVIERLPEFPGGMVEFMKWLTKNLSYPVIAQQQKIQGKVLVSFIINKDGTISSPKVVKSVSPELDREALRVIRIMPKWKPGEDHGKPCRTYFCIPVVFKL</sequence>
<dbReference type="SUPFAM" id="SSF74653">
    <property type="entry name" value="TolA/TonB C-terminal domain"/>
    <property type="match status" value="1"/>
</dbReference>
<dbReference type="PANTHER" id="PTHR33446">
    <property type="entry name" value="PROTEIN TONB-RELATED"/>
    <property type="match status" value="1"/>
</dbReference>
<feature type="domain" description="TonB C-terminal" evidence="12">
    <location>
        <begin position="150"/>
        <end position="239"/>
    </location>
</feature>
<dbReference type="NCBIfam" id="TIGR01352">
    <property type="entry name" value="tonB_Cterm"/>
    <property type="match status" value="1"/>
</dbReference>
<accession>A0A8E1QZP2</accession>
<organism evidence="13 14">
    <name type="scientific">Xylanibacter rarus</name>
    <dbReference type="NCBI Taxonomy" id="1676614"/>
    <lineage>
        <taxon>Bacteria</taxon>
        <taxon>Pseudomonadati</taxon>
        <taxon>Bacteroidota</taxon>
        <taxon>Bacteroidia</taxon>
        <taxon>Bacteroidales</taxon>
        <taxon>Prevotellaceae</taxon>
        <taxon>Xylanibacter</taxon>
    </lineage>
</organism>
<feature type="region of interest" description="Disordered" evidence="10">
    <location>
        <begin position="98"/>
        <end position="129"/>
    </location>
</feature>
<dbReference type="GO" id="GO:0031992">
    <property type="term" value="F:energy transducer activity"/>
    <property type="evidence" value="ECO:0007669"/>
    <property type="project" value="TreeGrafter"/>
</dbReference>
<name>A0A8E1QZP2_9BACT</name>
<dbReference type="Pfam" id="PF03544">
    <property type="entry name" value="TonB_C"/>
    <property type="match status" value="1"/>
</dbReference>
<dbReference type="GO" id="GO:0015031">
    <property type="term" value="P:protein transport"/>
    <property type="evidence" value="ECO:0007669"/>
    <property type="project" value="UniProtKB-KW"/>
</dbReference>
<evidence type="ECO:0000256" key="5">
    <source>
        <dbReference type="ARBA" id="ARBA00022519"/>
    </source>
</evidence>
<comment type="caution">
    <text evidence="13">The sequence shown here is derived from an EMBL/GenBank/DDBJ whole genome shotgun (WGS) entry which is preliminary data.</text>
</comment>
<dbReference type="PANTHER" id="PTHR33446:SF2">
    <property type="entry name" value="PROTEIN TONB"/>
    <property type="match status" value="1"/>
</dbReference>
<keyword evidence="14" id="KW-1185">Reference proteome</keyword>
<keyword evidence="7" id="KW-0653">Protein transport</keyword>
<reference evidence="13 14" key="1">
    <citation type="submission" date="2015-06" db="EMBL/GenBank/DDBJ databases">
        <title>Prevotella sp. 109, sp. nov., a novel member of the family Prevotellaceae isolated from human faeces.</title>
        <authorList>
            <person name="Shkoporov A.N."/>
            <person name="Chaplin A.V."/>
            <person name="Kafarskaia L.I."/>
            <person name="Efimov B.A."/>
        </authorList>
    </citation>
    <scope>NUCLEOTIDE SEQUENCE [LARGE SCALE GENOMIC DNA]</scope>
    <source>
        <strain evidence="13 14">109</strain>
    </source>
</reference>
<dbReference type="RefSeq" id="WP_053397462.1">
    <property type="nucleotide sequence ID" value="NZ_DAWBWQ010000125.1"/>
</dbReference>
<evidence type="ECO:0000256" key="2">
    <source>
        <dbReference type="ARBA" id="ARBA00006555"/>
    </source>
</evidence>
<gene>
    <name evidence="13" type="ORF">ACU52_01400</name>
</gene>
<dbReference type="InterPro" id="IPR006260">
    <property type="entry name" value="TonB/TolA_C"/>
</dbReference>
<evidence type="ECO:0000256" key="9">
    <source>
        <dbReference type="ARBA" id="ARBA00023136"/>
    </source>
</evidence>
<evidence type="ECO:0000256" key="4">
    <source>
        <dbReference type="ARBA" id="ARBA00022475"/>
    </source>
</evidence>
<evidence type="ECO:0000256" key="11">
    <source>
        <dbReference type="SAM" id="Phobius"/>
    </source>
</evidence>
<dbReference type="OrthoDB" id="9814002at2"/>
<keyword evidence="5" id="KW-0997">Cell inner membrane</keyword>
<dbReference type="PROSITE" id="PS52015">
    <property type="entry name" value="TONB_CTD"/>
    <property type="match status" value="1"/>
</dbReference>
<dbReference type="AlphaFoldDB" id="A0A8E1QZP2"/>
<comment type="subcellular location">
    <subcellularLocation>
        <location evidence="1">Cell inner membrane</location>
        <topology evidence="1">Single-pass membrane protein</topology>
        <orientation evidence="1">Periplasmic side</orientation>
    </subcellularLocation>
</comment>
<evidence type="ECO:0000313" key="13">
    <source>
        <dbReference type="EMBL" id="KOO69826.1"/>
    </source>
</evidence>
<dbReference type="InterPro" id="IPR051045">
    <property type="entry name" value="TonB-dependent_transducer"/>
</dbReference>
<dbReference type="Gene3D" id="3.30.1150.10">
    <property type="match status" value="1"/>
</dbReference>
<proteinExistence type="inferred from homology"/>
<keyword evidence="9 11" id="KW-0472">Membrane</keyword>
<feature type="transmembrane region" description="Helical" evidence="11">
    <location>
        <begin position="20"/>
        <end position="37"/>
    </location>
</feature>
<protein>
    <submittedName>
        <fullName evidence="13">Energy transducer TonB</fullName>
    </submittedName>
</protein>
<evidence type="ECO:0000256" key="1">
    <source>
        <dbReference type="ARBA" id="ARBA00004383"/>
    </source>
</evidence>
<evidence type="ECO:0000256" key="8">
    <source>
        <dbReference type="ARBA" id="ARBA00022989"/>
    </source>
</evidence>
<evidence type="ECO:0000259" key="12">
    <source>
        <dbReference type="PROSITE" id="PS52015"/>
    </source>
</evidence>
<evidence type="ECO:0000256" key="6">
    <source>
        <dbReference type="ARBA" id="ARBA00022692"/>
    </source>
</evidence>
<dbReference type="InterPro" id="IPR037682">
    <property type="entry name" value="TonB_C"/>
</dbReference>
<feature type="compositionally biased region" description="Low complexity" evidence="10">
    <location>
        <begin position="107"/>
        <end position="124"/>
    </location>
</feature>
<dbReference type="FunFam" id="3.30.1150.10:FF:000002">
    <property type="entry name" value="Energy transducer TonB"/>
    <property type="match status" value="1"/>
</dbReference>
<evidence type="ECO:0000256" key="3">
    <source>
        <dbReference type="ARBA" id="ARBA00022448"/>
    </source>
</evidence>